<accession>A0ABV5JGV6</accession>
<dbReference type="Proteomes" id="UP001589683">
    <property type="component" value="Unassembled WGS sequence"/>
</dbReference>
<dbReference type="EMBL" id="JBHMEA010000038">
    <property type="protein sequence ID" value="MFB9232066.1"/>
    <property type="molecule type" value="Genomic_DNA"/>
</dbReference>
<comment type="caution">
    <text evidence="1">The sequence shown here is derived from an EMBL/GenBank/DDBJ whole genome shotgun (WGS) entry which is preliminary data.</text>
</comment>
<protein>
    <submittedName>
        <fullName evidence="1">Sarcosine oxidase subunit delta</fullName>
    </submittedName>
</protein>
<evidence type="ECO:0000313" key="1">
    <source>
        <dbReference type="EMBL" id="MFB9232066.1"/>
    </source>
</evidence>
<organism evidence="1 2">
    <name type="scientific">Pseudohalocynthiibacter aestuariivivens</name>
    <dbReference type="NCBI Taxonomy" id="1591409"/>
    <lineage>
        <taxon>Bacteria</taxon>
        <taxon>Pseudomonadati</taxon>
        <taxon>Pseudomonadota</taxon>
        <taxon>Alphaproteobacteria</taxon>
        <taxon>Rhodobacterales</taxon>
        <taxon>Paracoccaceae</taxon>
        <taxon>Pseudohalocynthiibacter</taxon>
    </lineage>
</organism>
<dbReference type="RefSeq" id="WP_213890055.1">
    <property type="nucleotide sequence ID" value="NZ_JAGFNU010000008.1"/>
</dbReference>
<evidence type="ECO:0000313" key="2">
    <source>
        <dbReference type="Proteomes" id="UP001589683"/>
    </source>
</evidence>
<reference evidence="1 2" key="1">
    <citation type="submission" date="2024-09" db="EMBL/GenBank/DDBJ databases">
        <authorList>
            <person name="Sun Q."/>
            <person name="Mori K."/>
        </authorList>
    </citation>
    <scope>NUCLEOTIDE SEQUENCE [LARGE SCALE GENOMIC DNA]</scope>
    <source>
        <strain evidence="1 2">CECT 8726</strain>
    </source>
</reference>
<sequence length="43" mass="4959">MRIKCPLYGERDRREFYYVGDASALDQSAGKANMICIQGMWVD</sequence>
<dbReference type="InterPro" id="IPR038561">
    <property type="entry name" value="SoxD_sf"/>
</dbReference>
<gene>
    <name evidence="1" type="ORF">ACFFUT_09760</name>
</gene>
<name>A0ABV5JGV6_9RHOB</name>
<keyword evidence="2" id="KW-1185">Reference proteome</keyword>
<proteinExistence type="predicted"/>
<dbReference type="Gene3D" id="3.30.2270.10">
    <property type="entry name" value="Folate-binding superfamily"/>
    <property type="match status" value="1"/>
</dbReference>